<protein>
    <submittedName>
        <fullName evidence="1">Uncharacterized protein</fullName>
    </submittedName>
</protein>
<proteinExistence type="predicted"/>
<dbReference type="EMBL" id="OB697387">
    <property type="protein sequence ID" value="CAD7238175.1"/>
    <property type="molecule type" value="Genomic_DNA"/>
</dbReference>
<reference evidence="1" key="1">
    <citation type="submission" date="2020-11" db="EMBL/GenBank/DDBJ databases">
        <authorList>
            <person name="Tran Van P."/>
        </authorList>
    </citation>
    <scope>NUCLEOTIDE SEQUENCE</scope>
</reference>
<accession>A0A7R8ZZX7</accession>
<name>A0A7R8ZZX7_9CRUS</name>
<sequence>MFDSIARSYDLMNRVMTLGQDQRWRRFVRDRLGDPGRGWILDLATGTGDIAQLCADKFKHCRIVGADFSPQMLIQARRRFPSPRMNWQ</sequence>
<dbReference type="SUPFAM" id="SSF53335">
    <property type="entry name" value="S-adenosyl-L-methionine-dependent methyltransferases"/>
    <property type="match status" value="1"/>
</dbReference>
<evidence type="ECO:0000313" key="1">
    <source>
        <dbReference type="EMBL" id="CAD7238175.1"/>
    </source>
</evidence>
<dbReference type="Gene3D" id="3.40.50.150">
    <property type="entry name" value="Vaccinia Virus protein VP39"/>
    <property type="match status" value="1"/>
</dbReference>
<organism evidence="1">
    <name type="scientific">Cyprideis torosa</name>
    <dbReference type="NCBI Taxonomy" id="163714"/>
    <lineage>
        <taxon>Eukaryota</taxon>
        <taxon>Metazoa</taxon>
        <taxon>Ecdysozoa</taxon>
        <taxon>Arthropoda</taxon>
        <taxon>Crustacea</taxon>
        <taxon>Oligostraca</taxon>
        <taxon>Ostracoda</taxon>
        <taxon>Podocopa</taxon>
        <taxon>Podocopida</taxon>
        <taxon>Cytherocopina</taxon>
        <taxon>Cytheroidea</taxon>
        <taxon>Cytherideidae</taxon>
        <taxon>Cyprideis</taxon>
    </lineage>
</organism>
<feature type="non-terminal residue" evidence="1">
    <location>
        <position position="88"/>
    </location>
</feature>
<gene>
    <name evidence="1" type="ORF">CTOB1V02_LOCUS15990</name>
</gene>
<dbReference type="AlphaFoldDB" id="A0A7R8ZZX7"/>
<dbReference type="InterPro" id="IPR029063">
    <property type="entry name" value="SAM-dependent_MTases_sf"/>
</dbReference>
<dbReference type="Pfam" id="PF01209">
    <property type="entry name" value="Ubie_methyltran"/>
    <property type="match status" value="1"/>
</dbReference>